<organism evidence="4 5">
    <name type="scientific">Zootermopsis nevadensis</name>
    <name type="common">Dampwood termite</name>
    <dbReference type="NCBI Taxonomy" id="136037"/>
    <lineage>
        <taxon>Eukaryota</taxon>
        <taxon>Metazoa</taxon>
        <taxon>Ecdysozoa</taxon>
        <taxon>Arthropoda</taxon>
        <taxon>Hexapoda</taxon>
        <taxon>Insecta</taxon>
        <taxon>Pterygota</taxon>
        <taxon>Neoptera</taxon>
        <taxon>Polyneoptera</taxon>
        <taxon>Dictyoptera</taxon>
        <taxon>Blattodea</taxon>
        <taxon>Blattoidea</taxon>
        <taxon>Termitoidae</taxon>
        <taxon>Termopsidae</taxon>
        <taxon>Zootermopsis</taxon>
    </lineage>
</organism>
<feature type="transmembrane region" description="Helical" evidence="2">
    <location>
        <begin position="767"/>
        <end position="786"/>
    </location>
</feature>
<evidence type="ECO:0000313" key="5">
    <source>
        <dbReference type="Proteomes" id="UP000027135"/>
    </source>
</evidence>
<dbReference type="eggNOG" id="KOG2504">
    <property type="taxonomic scope" value="Eukaryota"/>
</dbReference>
<dbReference type="AlphaFoldDB" id="A0A067RH10"/>
<feature type="transmembrane region" description="Helical" evidence="2">
    <location>
        <begin position="445"/>
        <end position="464"/>
    </location>
</feature>
<feature type="domain" description="Major facilitator superfamily (MFS) profile" evidence="3">
    <location>
        <begin position="374"/>
        <end position="789"/>
    </location>
</feature>
<feature type="transmembrane region" description="Helical" evidence="2">
    <location>
        <begin position="39"/>
        <end position="62"/>
    </location>
</feature>
<accession>A0A067RH10</accession>
<dbReference type="InterPro" id="IPR011701">
    <property type="entry name" value="MFS"/>
</dbReference>
<feature type="transmembrane region" description="Helical" evidence="2">
    <location>
        <begin position="733"/>
        <end position="755"/>
    </location>
</feature>
<keyword evidence="5" id="KW-1185">Reference proteome</keyword>
<dbReference type="InParanoid" id="A0A067RH10"/>
<feature type="transmembrane region" description="Helical" evidence="2">
    <location>
        <begin position="368"/>
        <end position="396"/>
    </location>
</feature>
<keyword evidence="2" id="KW-0472">Membrane</keyword>
<gene>
    <name evidence="4" type="ORF">L798_01190</name>
</gene>
<reference evidence="4 5" key="1">
    <citation type="journal article" date="2014" name="Nat. Commun.">
        <title>Molecular traces of alternative social organization in a termite genome.</title>
        <authorList>
            <person name="Terrapon N."/>
            <person name="Li C."/>
            <person name="Robertson H.M."/>
            <person name="Ji L."/>
            <person name="Meng X."/>
            <person name="Booth W."/>
            <person name="Chen Z."/>
            <person name="Childers C.P."/>
            <person name="Glastad K.M."/>
            <person name="Gokhale K."/>
            <person name="Gowin J."/>
            <person name="Gronenberg W."/>
            <person name="Hermansen R.A."/>
            <person name="Hu H."/>
            <person name="Hunt B.G."/>
            <person name="Huylmans A.K."/>
            <person name="Khalil S.M."/>
            <person name="Mitchell R.D."/>
            <person name="Munoz-Torres M.C."/>
            <person name="Mustard J.A."/>
            <person name="Pan H."/>
            <person name="Reese J.T."/>
            <person name="Scharf M.E."/>
            <person name="Sun F."/>
            <person name="Vogel H."/>
            <person name="Xiao J."/>
            <person name="Yang W."/>
            <person name="Yang Z."/>
            <person name="Yang Z."/>
            <person name="Zhou J."/>
            <person name="Zhu J."/>
            <person name="Brent C.S."/>
            <person name="Elsik C.G."/>
            <person name="Goodisman M.A."/>
            <person name="Liberles D.A."/>
            <person name="Roe R.M."/>
            <person name="Vargo E.L."/>
            <person name="Vilcinskas A."/>
            <person name="Wang J."/>
            <person name="Bornberg-Bauer E."/>
            <person name="Korb J."/>
            <person name="Zhang G."/>
            <person name="Liebig J."/>
        </authorList>
    </citation>
    <scope>NUCLEOTIDE SEQUENCE [LARGE SCALE GENOMIC DNA]</scope>
    <source>
        <tissue evidence="4">Whole organism</tissue>
    </source>
</reference>
<dbReference type="Pfam" id="PF07690">
    <property type="entry name" value="MFS_1"/>
    <property type="match status" value="2"/>
</dbReference>
<name>A0A067RH10_ZOONE</name>
<feature type="transmembrane region" description="Helical" evidence="2">
    <location>
        <begin position="110"/>
        <end position="130"/>
    </location>
</feature>
<dbReference type="EMBL" id="KK852511">
    <property type="protein sequence ID" value="KDR22318.1"/>
    <property type="molecule type" value="Genomic_DNA"/>
</dbReference>
<dbReference type="PANTHER" id="PTHR11360:SF237">
    <property type="entry name" value="MONOCARBOXYLATE TRANSPORTER 12-B-LIKE PROTEIN"/>
    <property type="match status" value="1"/>
</dbReference>
<feature type="transmembrane region" description="Helical" evidence="2">
    <location>
        <begin position="245"/>
        <end position="269"/>
    </location>
</feature>
<dbReference type="GO" id="GO:0008028">
    <property type="term" value="F:monocarboxylic acid transmembrane transporter activity"/>
    <property type="evidence" value="ECO:0007669"/>
    <property type="project" value="TreeGrafter"/>
</dbReference>
<keyword evidence="2" id="KW-1133">Transmembrane helix</keyword>
<feature type="transmembrane region" description="Helical" evidence="2">
    <location>
        <begin position="74"/>
        <end position="98"/>
    </location>
</feature>
<evidence type="ECO:0000256" key="2">
    <source>
        <dbReference type="SAM" id="Phobius"/>
    </source>
</evidence>
<feature type="transmembrane region" description="Helical" evidence="2">
    <location>
        <begin position="470"/>
        <end position="492"/>
    </location>
</feature>
<comment type="subcellular location">
    <subcellularLocation>
        <location evidence="1">Membrane</location>
        <topology evidence="1">Multi-pass membrane protein</topology>
    </subcellularLocation>
</comment>
<dbReference type="Gene3D" id="1.20.1250.20">
    <property type="entry name" value="MFS general substrate transporter like domains"/>
    <property type="match status" value="3"/>
</dbReference>
<keyword evidence="2" id="KW-0812">Transmembrane</keyword>
<feature type="transmembrane region" description="Helical" evidence="2">
    <location>
        <begin position="504"/>
        <end position="523"/>
    </location>
</feature>
<dbReference type="InterPro" id="IPR020846">
    <property type="entry name" value="MFS_dom"/>
</dbReference>
<evidence type="ECO:0000313" key="4">
    <source>
        <dbReference type="EMBL" id="KDR22318.1"/>
    </source>
</evidence>
<feature type="transmembrane region" description="Helical" evidence="2">
    <location>
        <begin position="290"/>
        <end position="315"/>
    </location>
</feature>
<dbReference type="InterPro" id="IPR036259">
    <property type="entry name" value="MFS_trans_sf"/>
</dbReference>
<feature type="transmembrane region" description="Helical" evidence="2">
    <location>
        <begin position="208"/>
        <end position="233"/>
    </location>
</feature>
<feature type="transmembrane region" description="Helical" evidence="2">
    <location>
        <begin position="708"/>
        <end position="727"/>
    </location>
</feature>
<protein>
    <submittedName>
        <fullName evidence="4">Monocarboxylate transporter 14</fullName>
    </submittedName>
</protein>
<dbReference type="OMA" id="ICIHIMT"/>
<feature type="transmembrane region" description="Helical" evidence="2">
    <location>
        <begin position="642"/>
        <end position="667"/>
    </location>
</feature>
<feature type="transmembrane region" description="Helical" evidence="2">
    <location>
        <begin position="335"/>
        <end position="356"/>
    </location>
</feature>
<feature type="transmembrane region" description="Helical" evidence="2">
    <location>
        <begin position="679"/>
        <end position="696"/>
    </location>
</feature>
<evidence type="ECO:0000256" key="1">
    <source>
        <dbReference type="ARBA" id="ARBA00004141"/>
    </source>
</evidence>
<feature type="transmembrane region" description="Helical" evidence="2">
    <location>
        <begin position="529"/>
        <end position="553"/>
    </location>
</feature>
<dbReference type="InterPro" id="IPR050327">
    <property type="entry name" value="Proton-linked_MCT"/>
</dbReference>
<dbReference type="PANTHER" id="PTHR11360">
    <property type="entry name" value="MONOCARBOXYLATE TRANSPORTER"/>
    <property type="match status" value="1"/>
</dbReference>
<dbReference type="PROSITE" id="PS50850">
    <property type="entry name" value="MFS"/>
    <property type="match status" value="1"/>
</dbReference>
<sequence>ISGLVMNYALNNFTCRQVGVTGSVIYFCGSFFTAFATDVYQIIFTYGILQGIGLGLMVPAAFTSFNYYFVRRRTFAMAMTQMIIGVAAMAVPLVIQMLLEEYGFRGTQAIISAFSLHAMLGMVVQQPVTYHKKKKRQSIKLSSDFIRRPSSDIIVHGETSWNAELQKGKELNIRIQQHSSDAEINFRCNRCWMAVVDFLDLRLLLDPVYVNISIGVSFSLICMLQFFAFYPILVLDLGYSKSDTAIFIAVCNAMDLVGRLVIALIGILNPSFTSRGLFMVGTFTTVAGRLLLILFSDFLAVALMTGFLGFARSFIQVPLPLVFAEYNLERFPSAFGLYSVIFGLIAVMVGPFIGLVRDVTNSYPVCINTLNGLTIIACIIPWLLEHAVVIIVPILQSFGLLFRERFETLEISGTDASVIINVNAAFGMILGLLTGYLLRNFGYRKISIAGAIINSIGVILTSQANSFGFFLFSYGIISSVGFNLLASGLNLAINTYFRERRGKAVGFGTTAMGLGPVFMPLVISKLMDVYGIMGTSLILGGLSLHSIAGALLLQPVKWHMKPKETTLAAMENGNEDDEAANISIVNCFRLMNKNANTQNGKNSAKEKEDDESERKEDEISFWKRIRRGIVAFFDLGLLKDPIYVNLMVGMSLAICAELNFSLLTPFILNDKGFDTDRTAILMSIIAGLDIVFRFFAPFFSDYYKIKARVMYIIALIMLISSRTALIFSQSFEAVIAVSVALGVAKGVRTVYMTIVIPSYVPIERLPAASGIQMVVNGILLMAFGPLTGK</sequence>
<evidence type="ECO:0000259" key="3">
    <source>
        <dbReference type="PROSITE" id="PS50850"/>
    </source>
</evidence>
<feature type="transmembrane region" description="Helical" evidence="2">
    <location>
        <begin position="416"/>
        <end position="438"/>
    </location>
</feature>
<dbReference type="SUPFAM" id="SSF103473">
    <property type="entry name" value="MFS general substrate transporter"/>
    <property type="match status" value="2"/>
</dbReference>
<feature type="non-terminal residue" evidence="4">
    <location>
        <position position="1"/>
    </location>
</feature>
<dbReference type="GO" id="GO:0016020">
    <property type="term" value="C:membrane"/>
    <property type="evidence" value="ECO:0007669"/>
    <property type="project" value="UniProtKB-SubCell"/>
</dbReference>
<dbReference type="Proteomes" id="UP000027135">
    <property type="component" value="Unassembled WGS sequence"/>
</dbReference>
<proteinExistence type="predicted"/>